<organism evidence="1 2">
    <name type="scientific">Lentzea roselyniae</name>
    <dbReference type="NCBI Taxonomy" id="531940"/>
    <lineage>
        <taxon>Bacteria</taxon>
        <taxon>Bacillati</taxon>
        <taxon>Actinomycetota</taxon>
        <taxon>Actinomycetes</taxon>
        <taxon>Pseudonocardiales</taxon>
        <taxon>Pseudonocardiaceae</taxon>
        <taxon>Lentzea</taxon>
    </lineage>
</organism>
<comment type="caution">
    <text evidence="1">The sequence shown here is derived from an EMBL/GenBank/DDBJ whole genome shotgun (WGS) entry which is preliminary data.</text>
</comment>
<sequence>MTADISFYGGRSGVNDLVVTIGDILRLILIGADISETEGQPMDSGDRQRQSRTLFGELLRQRKQTAEEFSQEAERFAREHGLNATISPRHVQRFASGRRADGKPLGLPQTSTRRLLEGMLSVPIERLLEPMPDAVPAVTDDDLGLQARIAAGRNLDMDTVGLLRQKLDITRVIDRRLGASALLGELRAQIGQMERAMRDVLSQPIRSGLAEVLVDASALAGWQSLDQGLVSESWDHYNTARMAAREARSPALEAYACAGQAVVLLDIGEVRAAVELTDYARTIAKGKVPQLLFSWLTAGYGEACAASGEREVCMRAFDDALCSMPASIDNAETPYLVFDSTHLARWRGSALARLGTREAVEILSDVLSRLDPTFTRAETALRVDLVQVFAATGEKHEVAAHAERARLLATQIGSQRQRKRLTSLLVSG</sequence>
<evidence type="ECO:0000313" key="1">
    <source>
        <dbReference type="EMBL" id="GAA3632628.1"/>
    </source>
</evidence>
<gene>
    <name evidence="1" type="ORF">GCM10022267_19360</name>
</gene>
<dbReference type="SUPFAM" id="SSF48452">
    <property type="entry name" value="TPR-like"/>
    <property type="match status" value="1"/>
</dbReference>
<dbReference type="Proteomes" id="UP001500711">
    <property type="component" value="Unassembled WGS sequence"/>
</dbReference>
<dbReference type="RefSeq" id="WP_346129096.1">
    <property type="nucleotide sequence ID" value="NZ_BAABBE010000004.1"/>
</dbReference>
<evidence type="ECO:0000313" key="2">
    <source>
        <dbReference type="Proteomes" id="UP001500711"/>
    </source>
</evidence>
<dbReference type="EMBL" id="BAABBE010000004">
    <property type="protein sequence ID" value="GAA3632628.1"/>
    <property type="molecule type" value="Genomic_DNA"/>
</dbReference>
<name>A0ABP7AI34_9PSEU</name>
<dbReference type="InterPro" id="IPR011990">
    <property type="entry name" value="TPR-like_helical_dom_sf"/>
</dbReference>
<protein>
    <submittedName>
        <fullName evidence="1">Uncharacterized protein</fullName>
    </submittedName>
</protein>
<reference evidence="2" key="1">
    <citation type="journal article" date="2019" name="Int. J. Syst. Evol. Microbiol.">
        <title>The Global Catalogue of Microorganisms (GCM) 10K type strain sequencing project: providing services to taxonomists for standard genome sequencing and annotation.</title>
        <authorList>
            <consortium name="The Broad Institute Genomics Platform"/>
            <consortium name="The Broad Institute Genome Sequencing Center for Infectious Disease"/>
            <person name="Wu L."/>
            <person name="Ma J."/>
        </authorList>
    </citation>
    <scope>NUCLEOTIDE SEQUENCE [LARGE SCALE GENOMIC DNA]</scope>
    <source>
        <strain evidence="2">JCM 17494</strain>
    </source>
</reference>
<keyword evidence="2" id="KW-1185">Reference proteome</keyword>
<proteinExistence type="predicted"/>
<accession>A0ABP7AI34</accession>